<evidence type="ECO:0000259" key="2">
    <source>
        <dbReference type="SMART" id="SM00635"/>
    </source>
</evidence>
<dbReference type="EMBL" id="AP023368">
    <property type="protein sequence ID" value="BCJ97347.1"/>
    <property type="molecule type" value="Genomic_DNA"/>
</dbReference>
<keyword evidence="4" id="KW-1185">Reference proteome</keyword>
<reference evidence="3 4" key="2">
    <citation type="submission" date="2020-08" db="EMBL/GenBank/DDBJ databases">
        <authorList>
            <person name="Ueki A."/>
            <person name="Tonouchi A."/>
        </authorList>
    </citation>
    <scope>NUCLEOTIDE SEQUENCE [LARGE SCALE GENOMIC DNA]</scope>
    <source>
        <strain evidence="3 4">CTTW</strain>
    </source>
</reference>
<keyword evidence="1" id="KW-0732">Signal</keyword>
<dbReference type="SMART" id="SM00635">
    <property type="entry name" value="BID_2"/>
    <property type="match status" value="2"/>
</dbReference>
<dbReference type="Proteomes" id="UP000515703">
    <property type="component" value="Chromosome"/>
</dbReference>
<feature type="domain" description="BIG2" evidence="2">
    <location>
        <begin position="116"/>
        <end position="192"/>
    </location>
</feature>
<accession>A0A7I8DI28</accession>
<organism evidence="3 4">
    <name type="scientific">Anaerocolumna chitinilytica</name>
    <dbReference type="NCBI Taxonomy" id="1727145"/>
    <lineage>
        <taxon>Bacteria</taxon>
        <taxon>Bacillati</taxon>
        <taxon>Bacillota</taxon>
        <taxon>Clostridia</taxon>
        <taxon>Lachnospirales</taxon>
        <taxon>Lachnospiraceae</taxon>
        <taxon>Anaerocolumna</taxon>
    </lineage>
</organism>
<dbReference type="Gene3D" id="2.60.40.1080">
    <property type="match status" value="2"/>
</dbReference>
<sequence length="581" mass="59347">MMRKSATMLKSMLAKLLVLAMVLSLVGITNTAEAAAKPALSKATASVLVGKKLDLDVNNQVKGASYTWKSSNAKIATVNKNGLIVGKTKGSVTITCTVKTSKSTYPLSAKITVRTPATSVAVSNKVTALNEGQVYSLKTTLKPATSNDLVSWTSSNSKVLKVDAKGKLTAVKTGKATVTAKTLSGKSVKVVVQVTDKAGTVTTQKELNSLLGSGAALITLKTDAADTFKIAAGKYTAQKLVVDAPKADVENSGVFKNIEIKAIKASTWTEAAKGNKLTVTAPSARIVVAESGSTAITVSAGAGTLTLVNNGAVSNVVVDTAVTLTISGTSTAPIPVVANAEKAKVTSSLPLALQANAPVALNLLKGAEKSTVAAATEAAIPTITGDVKITVTVGTGANATTKEVTGEGYTGGTTTGGSTGGSTPILKTATVTGSAITGGYNYTLPVAYTSLESVVVSYDKPYTVSKAMLNELVSLLNNSNGTISLWNSIGSLSYKIDNTTTAEITGTAGSGVKHVTFKGGDLNNREYTVTVTPQGSGDAVITIVGQAGTYELSKLSDNKTLVFKVTNSTSNTVPTFTVTYY</sequence>
<dbReference type="Pfam" id="PF02368">
    <property type="entry name" value="Big_2"/>
    <property type="match status" value="2"/>
</dbReference>
<gene>
    <name evidence="3" type="ORF">bsdcttw_03880</name>
</gene>
<dbReference type="KEGG" id="acht:bsdcttw_03880"/>
<evidence type="ECO:0000313" key="3">
    <source>
        <dbReference type="EMBL" id="BCJ97347.1"/>
    </source>
</evidence>
<dbReference type="InterPro" id="IPR008964">
    <property type="entry name" value="Invasin/intimin_cell_adhesion"/>
</dbReference>
<dbReference type="RefSeq" id="WP_185257784.1">
    <property type="nucleotide sequence ID" value="NZ_AP023368.1"/>
</dbReference>
<reference evidence="3 4" key="1">
    <citation type="submission" date="2020-08" db="EMBL/GenBank/DDBJ databases">
        <title>Draft genome sequencing of an Anaerocolumna strain isolated from anoxic soil subjected to BSD treatment.</title>
        <authorList>
            <person name="Uek A."/>
            <person name="Tonouchi A."/>
        </authorList>
    </citation>
    <scope>NUCLEOTIDE SEQUENCE [LARGE SCALE GENOMIC DNA]</scope>
    <source>
        <strain evidence="3 4">CTTW</strain>
    </source>
</reference>
<evidence type="ECO:0000256" key="1">
    <source>
        <dbReference type="SAM" id="SignalP"/>
    </source>
</evidence>
<feature type="signal peptide" evidence="1">
    <location>
        <begin position="1"/>
        <end position="34"/>
    </location>
</feature>
<feature type="domain" description="BIG2" evidence="2">
    <location>
        <begin position="34"/>
        <end position="108"/>
    </location>
</feature>
<feature type="chain" id="PRO_5029637416" description="BIG2 domain-containing protein" evidence="1">
    <location>
        <begin position="35"/>
        <end position="581"/>
    </location>
</feature>
<name>A0A7I8DI28_9FIRM</name>
<dbReference type="SUPFAM" id="SSF49373">
    <property type="entry name" value="Invasin/intimin cell-adhesion fragments"/>
    <property type="match status" value="2"/>
</dbReference>
<evidence type="ECO:0000313" key="4">
    <source>
        <dbReference type="Proteomes" id="UP000515703"/>
    </source>
</evidence>
<protein>
    <recommendedName>
        <fullName evidence="2">BIG2 domain-containing protein</fullName>
    </recommendedName>
</protein>
<proteinExistence type="predicted"/>
<dbReference type="AlphaFoldDB" id="A0A7I8DI28"/>
<dbReference type="InterPro" id="IPR003343">
    <property type="entry name" value="Big_2"/>
</dbReference>